<sequence length="165" mass="18672">MCLRPDREYEQIPPLEYSTYPLAQEVETDGNECDQLVDIHQQDLSFQRFLDDVLSPVSPLQEDISSLVPASSAIITLATTSCKPREIQFCSVCCGVRRHAGRFVNGHDSSSYCPAQNRFATKEDKRELRRIRQKIRRKVSKQNTTNLSPLPQGLPTCQPSAVLCF</sequence>
<reference evidence="1" key="1">
    <citation type="submission" date="2021-01" db="EMBL/GenBank/DDBJ databases">
        <authorList>
            <person name="Corre E."/>
            <person name="Pelletier E."/>
            <person name="Niang G."/>
            <person name="Scheremetjew M."/>
            <person name="Finn R."/>
            <person name="Kale V."/>
            <person name="Holt S."/>
            <person name="Cochrane G."/>
            <person name="Meng A."/>
            <person name="Brown T."/>
            <person name="Cohen L."/>
        </authorList>
    </citation>
    <scope>NUCLEOTIDE SEQUENCE</scope>
    <source>
        <strain evidence="1">NY070348D</strain>
    </source>
</reference>
<organism evidence="1">
    <name type="scientific">Mucochytrium quahogii</name>
    <dbReference type="NCBI Taxonomy" id="96639"/>
    <lineage>
        <taxon>Eukaryota</taxon>
        <taxon>Sar</taxon>
        <taxon>Stramenopiles</taxon>
        <taxon>Bigyra</taxon>
        <taxon>Labyrinthulomycetes</taxon>
        <taxon>Thraustochytrida</taxon>
        <taxon>Thraustochytriidae</taxon>
        <taxon>Mucochytrium</taxon>
    </lineage>
</organism>
<gene>
    <name evidence="1" type="ORF">QSP1433_LOCUS9744</name>
</gene>
<protein>
    <submittedName>
        <fullName evidence="1">Uncharacterized protein</fullName>
    </submittedName>
</protein>
<evidence type="ECO:0000313" key="1">
    <source>
        <dbReference type="EMBL" id="CAD9688051.1"/>
    </source>
</evidence>
<name>A0A7S2S324_9STRA</name>
<dbReference type="EMBL" id="HBHK01015493">
    <property type="protein sequence ID" value="CAD9688051.1"/>
    <property type="molecule type" value="Transcribed_RNA"/>
</dbReference>
<proteinExistence type="predicted"/>
<dbReference type="AlphaFoldDB" id="A0A7S2S324"/>
<accession>A0A7S2S324</accession>